<accession>A0A1C3XUF3</accession>
<proteinExistence type="predicted"/>
<protein>
    <submittedName>
        <fullName evidence="1">Uncharacterized protein</fullName>
    </submittedName>
</protein>
<dbReference type="Proteomes" id="UP000199184">
    <property type="component" value="Unassembled WGS sequence"/>
</dbReference>
<reference evidence="2" key="1">
    <citation type="submission" date="2016-08" db="EMBL/GenBank/DDBJ databases">
        <authorList>
            <person name="Varghese N."/>
            <person name="Submissions Spin"/>
        </authorList>
    </citation>
    <scope>NUCLEOTIDE SEQUENCE [LARGE SCALE GENOMIC DNA]</scope>
    <source>
        <strain evidence="2">ERR11</strain>
    </source>
</reference>
<organism evidence="1 2">
    <name type="scientific">Bradyrhizobium shewense</name>
    <dbReference type="NCBI Taxonomy" id="1761772"/>
    <lineage>
        <taxon>Bacteria</taxon>
        <taxon>Pseudomonadati</taxon>
        <taxon>Pseudomonadota</taxon>
        <taxon>Alphaproteobacteria</taxon>
        <taxon>Hyphomicrobiales</taxon>
        <taxon>Nitrobacteraceae</taxon>
        <taxon>Bradyrhizobium</taxon>
    </lineage>
</organism>
<keyword evidence="2" id="KW-1185">Reference proteome</keyword>
<evidence type="ECO:0000313" key="2">
    <source>
        <dbReference type="Proteomes" id="UP000199184"/>
    </source>
</evidence>
<sequence length="106" mass="11509">MDTENESNQANRTISTGKLHALLHFHIRPINVVVFHGSQGNLPRDLGDAMKALVRVRGRGVLSTLLIVHAFLRRASKYYGVYNGRVSTTETVVFVAAGGPLPGQNG</sequence>
<evidence type="ECO:0000313" key="1">
    <source>
        <dbReference type="EMBL" id="SCB55849.1"/>
    </source>
</evidence>
<dbReference type="AlphaFoldDB" id="A0A1C3XUF3"/>
<dbReference type="EMBL" id="FMAI01000057">
    <property type="protein sequence ID" value="SCB55849.1"/>
    <property type="molecule type" value="Genomic_DNA"/>
</dbReference>
<gene>
    <name evidence="1" type="ORF">GA0061098_10571</name>
</gene>
<name>A0A1C3XUF3_9BRAD</name>